<protein>
    <recommendedName>
        <fullName evidence="1">Dermonecrotic toxin N-terminal domain-containing protein</fullName>
    </recommendedName>
</protein>
<organism evidence="2 3">
    <name type="scientific">Pseudomonas poae</name>
    <dbReference type="NCBI Taxonomy" id="200451"/>
    <lineage>
        <taxon>Bacteria</taxon>
        <taxon>Pseudomonadati</taxon>
        <taxon>Pseudomonadota</taxon>
        <taxon>Gammaproteobacteria</taxon>
        <taxon>Pseudomonadales</taxon>
        <taxon>Pseudomonadaceae</taxon>
        <taxon>Pseudomonas</taxon>
    </lineage>
</organism>
<evidence type="ECO:0000313" key="2">
    <source>
        <dbReference type="EMBL" id="PRC22991.1"/>
    </source>
</evidence>
<name>A0A2S9EZV7_9PSED</name>
<dbReference type="EMBL" id="PCQL01000001">
    <property type="protein sequence ID" value="PRC22991.1"/>
    <property type="molecule type" value="Genomic_DNA"/>
</dbReference>
<proteinExistence type="predicted"/>
<accession>A0A2S9EZV7</accession>
<comment type="caution">
    <text evidence="2">The sequence shown here is derived from an EMBL/GenBank/DDBJ whole genome shotgun (WGS) entry which is preliminary data.</text>
</comment>
<evidence type="ECO:0000313" key="3">
    <source>
        <dbReference type="Proteomes" id="UP000238045"/>
    </source>
</evidence>
<dbReference type="RefSeq" id="WP_105694931.1">
    <property type="nucleotide sequence ID" value="NZ_CP159260.1"/>
</dbReference>
<keyword evidence="3" id="KW-1185">Reference proteome</keyword>
<feature type="domain" description="Dermonecrotic toxin N-terminal" evidence="1">
    <location>
        <begin position="769"/>
        <end position="1038"/>
    </location>
</feature>
<reference evidence="2 3" key="1">
    <citation type="submission" date="2017-09" db="EMBL/GenBank/DDBJ databases">
        <title>Genomic, metabolic, and phenotypic characteristics of bacterial isolates from the natural microbiome of the model nematode Caenorhabditis elegans.</title>
        <authorList>
            <person name="Zimmermann J."/>
            <person name="Obeng N."/>
            <person name="Yang W."/>
            <person name="Obeng O."/>
            <person name="Kissoyan K."/>
            <person name="Pees B."/>
            <person name="Dirksen P."/>
            <person name="Hoppner M."/>
            <person name="Franke A."/>
            <person name="Rosenstiel P."/>
            <person name="Leippe M."/>
            <person name="Dierking K."/>
            <person name="Kaleta C."/>
            <person name="Schulenburg H."/>
        </authorList>
    </citation>
    <scope>NUCLEOTIDE SEQUENCE [LARGE SCALE GENOMIC DNA]</scope>
    <source>
        <strain evidence="2 3">MYb117</strain>
    </source>
</reference>
<evidence type="ECO:0000259" key="1">
    <source>
        <dbReference type="Pfam" id="PF20178"/>
    </source>
</evidence>
<dbReference type="InterPro" id="IPR046673">
    <property type="entry name" value="ToxA_N"/>
</dbReference>
<dbReference type="Pfam" id="PF20178">
    <property type="entry name" value="ToxA_N"/>
    <property type="match status" value="2"/>
</dbReference>
<dbReference type="Proteomes" id="UP000238045">
    <property type="component" value="Unassembled WGS sequence"/>
</dbReference>
<feature type="domain" description="Dermonecrotic toxin N-terminal" evidence="1">
    <location>
        <begin position="91"/>
        <end position="292"/>
    </location>
</feature>
<sequence>MTADADDPRLLHEDEHERIRAQLTRRINATDRPSHLINQIAAADLRCAQTTRALSQLMGRSPRVLKVIRAELRKAFGVDPDALLFTVPKPPAPAREVRSLTDWALILLVLPHVPINLNQFTALSLKGGGSHGLSYRPREILERINEMALLNRLASAVDAYWQRLASGHWRTRKEQWAVLHARLFADRALLAYQLGEISAAGLATLSALADAPTVEARVRAAGHWAGVQASRLMWPGQRGTPLPIPGALHIYRGAGAGDTPHLVYLPALERTFYEFPSWDALQCGVLALARGPLSSDVWQCLSVRHRNEACRPADLQPKDLVARSPELVGDALAFSALTLLEGQWDNELACALLINLSQLFPDRQPPPPPVQDISRFLAEIESRRALLVGRARLGFVRDSLLKWDKQRRAPEIFFGSLAPDQPIRIVEQQLKRYEKGLVALMNSSDSTGQTPAFEAYAELERQWQSQVDTLRELTQAPPQSLVQRAFWSEPPPGQTRKRLALMVSARTQALRCEAQRQHSLKLIRTTHLNLLVEILDKPLATERAGSDTCVLLVSVGGEAGRFYPLNGVFAVSRIQVLQTPARRTPVVLSVGGEYGGVQAFDSLDALSKGLRASLTSRDDSVMWHCIGRDQRVAARAMLRAMAKPDTLEVRYTPYDGNVLLHLYNALIKSHVQLYNAISDNVGPFSAVSDPGLARLMLAEEWAQHLRVPDNQALRQARANLDFVQLAARQAEKMPAWLGTTHTAQRKAYRRLHQRYMSSAVALESRLGQVLPDLNTYARRQLIERLRGDGFYPQLDIDAPLLNMPDDVAGRNCVWESQCVVGDRNEIRTSSPERTTFSMLELALHNLDPHAVYSRWRLNRAIYLMPAWREKLSASYLIRTVSALDIGGTYDEVINRTFYPPRATQAPFPHGRIAALTHRTLLERAHVQLFSAAQQGLSANAQSIFNTALAAQAPGDLRANGHRLRLYFVNLVGRTLLHDRHIAGLLVIHDQATGLCVVYWPAASDAQVITEYGSVQHAHEQLNRIAASDSHVKLLAQHVAPGWASEAISTYPHHAEASQKRPTVLIFLAARWLLGRYLAVPRIIRYFKVKHEVPTAFVDLIELQIKEQIADEPTHWLAFEPTLHSHTLDVLAHDRVLAMKRETQACSNSSKTLEKYRINRLKQQSDAALRGLLAYVPLVSLAVGALDVLSAARRYHHGRDPKDLVDIVFLTFFLLIDMAMTFLPGGKVKGGGSVPRFTTHGALPRLHHRVGLRGGALSYKHKMPSALPNKLMERYRRNGVPEDAIEVNALGGEGVFVKNGEQFVADDTHHYPVYRREGEQVLRLKNLDHPEQDELILNIHQSREWLLGADAPEPVPGPSSGVLRPWRSLESKAGWSPPVSRTVTERTVLQSPQPSNYWLNWSAPVTSDQLLNTATPGVYHVPLTPPRFPFEVVYLGGTYFGVLDSGTGYYRILPPGANAPLSRISFITRNELAVSLASVDVERWTSTALGEQPIPVSPGPNNRWRLHRPLFDRPLEQFLDIAFPTMTADSKRFAIQRLIELSDPQRSVTASHLLNVKATLDDWLTPSPLQPGQTDDLLRMLRPQHKTSATRLFIGYEGKAPGFARVDFTPPYPLNPELKTGGGVRVVQRKDAQRAAIRNILEGQGFEVRELVITRSRHTDVELVCTHPRSDNLYYMATQWLEKPSIVMGEKFSERWFRQGNKSNVSPTLLADVEEARREKRLVPMVGGIQWQKQGRLPPTVYFVKVSLLTP</sequence>
<gene>
    <name evidence="2" type="ORF">CQZ99_01010</name>
</gene>